<evidence type="ECO:0000313" key="2">
    <source>
        <dbReference type="Proteomes" id="UP000799755"/>
    </source>
</evidence>
<proteinExistence type="predicted"/>
<reference evidence="1" key="1">
    <citation type="journal article" date="2020" name="Stud. Mycol.">
        <title>101 Dothideomycetes genomes: a test case for predicting lifestyles and emergence of pathogens.</title>
        <authorList>
            <person name="Haridas S."/>
            <person name="Albert R."/>
            <person name="Binder M."/>
            <person name="Bloem J."/>
            <person name="Labutti K."/>
            <person name="Salamov A."/>
            <person name="Andreopoulos B."/>
            <person name="Baker S."/>
            <person name="Barry K."/>
            <person name="Bills G."/>
            <person name="Bluhm B."/>
            <person name="Cannon C."/>
            <person name="Castanera R."/>
            <person name="Culley D."/>
            <person name="Daum C."/>
            <person name="Ezra D."/>
            <person name="Gonzalez J."/>
            <person name="Henrissat B."/>
            <person name="Kuo A."/>
            <person name="Liang C."/>
            <person name="Lipzen A."/>
            <person name="Lutzoni F."/>
            <person name="Magnuson J."/>
            <person name="Mondo S."/>
            <person name="Nolan M."/>
            <person name="Ohm R."/>
            <person name="Pangilinan J."/>
            <person name="Park H.-J."/>
            <person name="Ramirez L."/>
            <person name="Alfaro M."/>
            <person name="Sun H."/>
            <person name="Tritt A."/>
            <person name="Yoshinaga Y."/>
            <person name="Zwiers L.-H."/>
            <person name="Turgeon B."/>
            <person name="Goodwin S."/>
            <person name="Spatafora J."/>
            <person name="Crous P."/>
            <person name="Grigoriev I."/>
        </authorList>
    </citation>
    <scope>NUCLEOTIDE SEQUENCE</scope>
    <source>
        <strain evidence="1">ATCC 200398</strain>
    </source>
</reference>
<accession>A0ACB6QMS5</accession>
<gene>
    <name evidence="1" type="ORF">BDR25DRAFT_358545</name>
</gene>
<keyword evidence="2" id="KW-1185">Reference proteome</keyword>
<organism evidence="1 2">
    <name type="scientific">Lindgomyces ingoldianus</name>
    <dbReference type="NCBI Taxonomy" id="673940"/>
    <lineage>
        <taxon>Eukaryota</taxon>
        <taxon>Fungi</taxon>
        <taxon>Dikarya</taxon>
        <taxon>Ascomycota</taxon>
        <taxon>Pezizomycotina</taxon>
        <taxon>Dothideomycetes</taxon>
        <taxon>Pleosporomycetidae</taxon>
        <taxon>Pleosporales</taxon>
        <taxon>Lindgomycetaceae</taxon>
        <taxon>Lindgomyces</taxon>
    </lineage>
</organism>
<protein>
    <submittedName>
        <fullName evidence="1">Uncharacterized protein</fullName>
    </submittedName>
</protein>
<dbReference type="EMBL" id="MU003520">
    <property type="protein sequence ID" value="KAF2467422.1"/>
    <property type="molecule type" value="Genomic_DNA"/>
</dbReference>
<comment type="caution">
    <text evidence="1">The sequence shown here is derived from an EMBL/GenBank/DDBJ whole genome shotgun (WGS) entry which is preliminary data.</text>
</comment>
<evidence type="ECO:0000313" key="1">
    <source>
        <dbReference type="EMBL" id="KAF2467422.1"/>
    </source>
</evidence>
<dbReference type="Proteomes" id="UP000799755">
    <property type="component" value="Unassembled WGS sequence"/>
</dbReference>
<sequence>MARDFQCRISNVTLVWNARLRAYFQEIDSKSMYALNLAVTLISRLHTADILKLRRRLDTSARHQPAGLDLASPATRPRCTTNRQFPHSLDTSWKVSPICSPIRDLINSQLKIGPHATYCALQRAGCSQIFPKNGREKKTTFLSLLLNFQLLVKRGGRPTSISQPKAPGPEVGRFEKNCCLGVFADTTTFSLRTYLITLQITPNHTLESIVQHLDNEMFLHLPSTSHRGKELAMAGNEYLS</sequence>
<name>A0ACB6QMS5_9PLEO</name>